<dbReference type="EMBL" id="JACHIV010000001">
    <property type="protein sequence ID" value="MBB5072371.1"/>
    <property type="molecule type" value="Genomic_DNA"/>
</dbReference>
<dbReference type="GO" id="GO:0030429">
    <property type="term" value="F:kynureninase activity"/>
    <property type="evidence" value="ECO:0007669"/>
    <property type="project" value="UniProtKB-EC"/>
</dbReference>
<comment type="caution">
    <text evidence="5">The sequence shown here is derived from an EMBL/GenBank/DDBJ whole genome shotgun (WGS) entry which is preliminary data.</text>
</comment>
<reference evidence="5 6" key="1">
    <citation type="submission" date="2020-08" db="EMBL/GenBank/DDBJ databases">
        <title>Sequencing the genomes of 1000 actinobacteria strains.</title>
        <authorList>
            <person name="Klenk H.-P."/>
        </authorList>
    </citation>
    <scope>NUCLEOTIDE SEQUENCE [LARGE SCALE GENOMIC DNA]</scope>
    <source>
        <strain evidence="5 6">DSM 45582</strain>
    </source>
</reference>
<dbReference type="InterPro" id="IPR015421">
    <property type="entry name" value="PyrdxlP-dep_Trfase_major"/>
</dbReference>
<name>A0A840NMP6_9PSEU</name>
<dbReference type="SUPFAM" id="SSF53383">
    <property type="entry name" value="PLP-dependent transferases"/>
    <property type="match status" value="1"/>
</dbReference>
<keyword evidence="2 5" id="KW-0378">Hydrolase</keyword>
<keyword evidence="6" id="KW-1185">Reference proteome</keyword>
<dbReference type="GO" id="GO:0030170">
    <property type="term" value="F:pyridoxal phosphate binding"/>
    <property type="evidence" value="ECO:0007669"/>
    <property type="project" value="InterPro"/>
</dbReference>
<dbReference type="PANTHER" id="PTHR14084:SF0">
    <property type="entry name" value="KYNURENINASE"/>
    <property type="match status" value="1"/>
</dbReference>
<sequence>MAAEALDRADELATLRARYALPGGMIRVDGTSGGLRPRSTSARLREFVEHRWDHTGWPQVDDGLRRQARLAASAVAPLIGALPAEVAVADSTSMNLFNALRSAAALRPQRRVLAIGRNCFAADHYLARSAADFAGCTLRMVDDVAELPALLDEQVAVLAMSHVDPLSGAVRDAAAITAEAHRHGALSLWDLSHSAGAVRVDLRAWEADFAVGCGYRYLGGGSGAPGYSFTSQQRREELAAVQRCGTSFPAMPPTFAISDLRAGLAALGGATPAALATKSAGLATYFLRCLRELPADVAPVPVTEGSRGAHVCVTHRHAHYVAQELLSRGVIVDLAEPTTMRFSFAPTWLRYVDVWEAADQLRAVLQDLAERVRP</sequence>
<evidence type="ECO:0000259" key="4">
    <source>
        <dbReference type="Pfam" id="PF00266"/>
    </source>
</evidence>
<dbReference type="Proteomes" id="UP000580474">
    <property type="component" value="Unassembled WGS sequence"/>
</dbReference>
<dbReference type="Pfam" id="PF00266">
    <property type="entry name" value="Aminotran_5"/>
    <property type="match status" value="1"/>
</dbReference>
<keyword evidence="3" id="KW-0663">Pyridoxal phosphate</keyword>
<evidence type="ECO:0000313" key="5">
    <source>
        <dbReference type="EMBL" id="MBB5072371.1"/>
    </source>
</evidence>
<dbReference type="AlphaFoldDB" id="A0A840NMP6"/>
<dbReference type="InterPro" id="IPR000192">
    <property type="entry name" value="Aminotrans_V_dom"/>
</dbReference>
<dbReference type="InterPro" id="IPR010111">
    <property type="entry name" value="Kynureninase"/>
</dbReference>
<dbReference type="InterPro" id="IPR015424">
    <property type="entry name" value="PyrdxlP-dep_Trfase"/>
</dbReference>
<dbReference type="RefSeq" id="WP_343071615.1">
    <property type="nucleotide sequence ID" value="NZ_JACHIV010000001.1"/>
</dbReference>
<dbReference type="GO" id="GO:0005737">
    <property type="term" value="C:cytoplasm"/>
    <property type="evidence" value="ECO:0007669"/>
    <property type="project" value="InterPro"/>
</dbReference>
<evidence type="ECO:0000256" key="2">
    <source>
        <dbReference type="ARBA" id="ARBA00022801"/>
    </source>
</evidence>
<feature type="domain" description="Aminotransferase class V" evidence="4">
    <location>
        <begin position="68"/>
        <end position="219"/>
    </location>
</feature>
<dbReference type="Pfam" id="PF22580">
    <property type="entry name" value="KYNU_C"/>
    <property type="match status" value="1"/>
</dbReference>
<accession>A0A840NMP6</accession>
<dbReference type="GO" id="GO:0019441">
    <property type="term" value="P:L-tryptophan catabolic process to kynurenine"/>
    <property type="evidence" value="ECO:0007669"/>
    <property type="project" value="TreeGrafter"/>
</dbReference>
<dbReference type="Gene3D" id="3.40.640.10">
    <property type="entry name" value="Type I PLP-dependent aspartate aminotransferase-like (Major domain)"/>
    <property type="match status" value="2"/>
</dbReference>
<dbReference type="InterPro" id="IPR015422">
    <property type="entry name" value="PyrdxlP-dep_Trfase_small"/>
</dbReference>
<dbReference type="PANTHER" id="PTHR14084">
    <property type="entry name" value="KYNURENINASE"/>
    <property type="match status" value="1"/>
</dbReference>
<dbReference type="GO" id="GO:0043420">
    <property type="term" value="P:anthranilate metabolic process"/>
    <property type="evidence" value="ECO:0007669"/>
    <property type="project" value="TreeGrafter"/>
</dbReference>
<evidence type="ECO:0000313" key="6">
    <source>
        <dbReference type="Proteomes" id="UP000580474"/>
    </source>
</evidence>
<dbReference type="Gene3D" id="3.90.1150.10">
    <property type="entry name" value="Aspartate Aminotransferase, domain 1"/>
    <property type="match status" value="2"/>
</dbReference>
<evidence type="ECO:0000256" key="1">
    <source>
        <dbReference type="ARBA" id="ARBA00022642"/>
    </source>
</evidence>
<protein>
    <submittedName>
        <fullName evidence="5">Kynureninase</fullName>
        <ecNumber evidence="5">3.7.1.3</ecNumber>
    </submittedName>
</protein>
<dbReference type="GO" id="GO:0009435">
    <property type="term" value="P:NAD+ biosynthetic process"/>
    <property type="evidence" value="ECO:0007669"/>
    <property type="project" value="InterPro"/>
</dbReference>
<proteinExistence type="predicted"/>
<keyword evidence="1" id="KW-0662">Pyridine nucleotide biosynthesis</keyword>
<evidence type="ECO:0000256" key="3">
    <source>
        <dbReference type="ARBA" id="ARBA00022898"/>
    </source>
</evidence>
<organism evidence="5 6">
    <name type="scientific">Saccharopolyspora gloriosae</name>
    <dbReference type="NCBI Taxonomy" id="455344"/>
    <lineage>
        <taxon>Bacteria</taxon>
        <taxon>Bacillati</taxon>
        <taxon>Actinomycetota</taxon>
        <taxon>Actinomycetes</taxon>
        <taxon>Pseudonocardiales</taxon>
        <taxon>Pseudonocardiaceae</taxon>
        <taxon>Saccharopolyspora</taxon>
    </lineage>
</organism>
<gene>
    <name evidence="5" type="ORF">BJ969_005459</name>
</gene>
<dbReference type="EC" id="3.7.1.3" evidence="5"/>